<evidence type="ECO:0000313" key="3">
    <source>
        <dbReference type="Proteomes" id="UP000199354"/>
    </source>
</evidence>
<gene>
    <name evidence="2" type="ORF">SAMN02927903_01288</name>
</gene>
<dbReference type="InterPro" id="IPR036291">
    <property type="entry name" value="NAD(P)-bd_dom_sf"/>
</dbReference>
<accession>A0A1G5FH55</accession>
<dbReference type="InterPro" id="IPR001509">
    <property type="entry name" value="Epimerase_deHydtase"/>
</dbReference>
<dbReference type="RefSeq" id="WP_091141476.1">
    <property type="nucleotide sequence ID" value="NZ_FMVF01000005.1"/>
</dbReference>
<feature type="domain" description="NAD-dependent epimerase/dehydratase" evidence="1">
    <location>
        <begin position="4"/>
        <end position="198"/>
    </location>
</feature>
<dbReference type="Pfam" id="PF01370">
    <property type="entry name" value="Epimerase"/>
    <property type="match status" value="1"/>
</dbReference>
<name>A0A1G5FH55_9FLAO</name>
<dbReference type="PANTHER" id="PTHR43245:SF58">
    <property type="entry name" value="BLL5923 PROTEIN"/>
    <property type="match status" value="1"/>
</dbReference>
<dbReference type="PANTHER" id="PTHR43245">
    <property type="entry name" value="BIFUNCTIONAL POLYMYXIN RESISTANCE PROTEIN ARNA"/>
    <property type="match status" value="1"/>
</dbReference>
<proteinExistence type="predicted"/>
<sequence>MKVAVSGIGGFLGRHLATFLGSRFEVFGISSSGVKVDFPVVDFNRLDQIAPDVIVHCHAAVSSGTTVLDKETLYDGNIVATERILDQFPNAKHLYISTASVYGPACETITEHTQPNPQTDYAQSKRDAENLVLQQRQSAVIRLSSLYGIGMKPNTLIPNYVTQALEKQTITVWGTGARKQNYFHIDDAVSLIQTIIEKGQWHQPIFLGVSNWEFTNLEIAQIVASATNAQIVHQNDDTSISVKYDNSFTQNTLNWHPETNIESGIKSYIEWRKKQY</sequence>
<evidence type="ECO:0000259" key="1">
    <source>
        <dbReference type="Pfam" id="PF01370"/>
    </source>
</evidence>
<evidence type="ECO:0000313" key="2">
    <source>
        <dbReference type="EMBL" id="SCY38434.1"/>
    </source>
</evidence>
<dbReference type="AlphaFoldDB" id="A0A1G5FH55"/>
<dbReference type="OrthoDB" id="329806at2"/>
<protein>
    <submittedName>
        <fullName evidence="2">Nucleoside-diphosphate-sugar epimerase</fullName>
    </submittedName>
</protein>
<dbReference type="Proteomes" id="UP000199354">
    <property type="component" value="Unassembled WGS sequence"/>
</dbReference>
<dbReference type="CDD" id="cd08946">
    <property type="entry name" value="SDR_e"/>
    <property type="match status" value="1"/>
</dbReference>
<organism evidence="2 3">
    <name type="scientific">Flavobacterium caeni</name>
    <dbReference type="NCBI Taxonomy" id="490189"/>
    <lineage>
        <taxon>Bacteria</taxon>
        <taxon>Pseudomonadati</taxon>
        <taxon>Bacteroidota</taxon>
        <taxon>Flavobacteriia</taxon>
        <taxon>Flavobacteriales</taxon>
        <taxon>Flavobacteriaceae</taxon>
        <taxon>Flavobacterium</taxon>
    </lineage>
</organism>
<dbReference type="EMBL" id="FMVF01000005">
    <property type="protein sequence ID" value="SCY38434.1"/>
    <property type="molecule type" value="Genomic_DNA"/>
</dbReference>
<dbReference type="STRING" id="490189.SAMN02927903_01288"/>
<keyword evidence="3" id="KW-1185">Reference proteome</keyword>
<dbReference type="InterPro" id="IPR050177">
    <property type="entry name" value="Lipid_A_modif_metabolic_enz"/>
</dbReference>
<reference evidence="2 3" key="1">
    <citation type="submission" date="2016-10" db="EMBL/GenBank/DDBJ databases">
        <authorList>
            <person name="de Groot N.N."/>
        </authorList>
    </citation>
    <scope>NUCLEOTIDE SEQUENCE [LARGE SCALE GENOMIC DNA]</scope>
    <source>
        <strain evidence="2 3">CGMCC 1.7031</strain>
    </source>
</reference>
<dbReference type="SUPFAM" id="SSF51735">
    <property type="entry name" value="NAD(P)-binding Rossmann-fold domains"/>
    <property type="match status" value="1"/>
</dbReference>
<dbReference type="Gene3D" id="3.40.50.720">
    <property type="entry name" value="NAD(P)-binding Rossmann-like Domain"/>
    <property type="match status" value="1"/>
</dbReference>